<comment type="pathway">
    <text evidence="4">Protein modification; protein ubiquitination.</text>
</comment>
<dbReference type="FunFam" id="3.30.40.10:FF:000019">
    <property type="entry name" value="RBR-type E3 ubiquitin transferase"/>
    <property type="match status" value="1"/>
</dbReference>
<dbReference type="PROSITE" id="PS50089">
    <property type="entry name" value="ZF_RING_2"/>
    <property type="match status" value="1"/>
</dbReference>
<evidence type="ECO:0000313" key="18">
    <source>
        <dbReference type="EMBL" id="KAF3446260.1"/>
    </source>
</evidence>
<keyword evidence="11" id="KW-0833">Ubl conjugation pathway</keyword>
<evidence type="ECO:0000256" key="7">
    <source>
        <dbReference type="ARBA" id="ARBA00022679"/>
    </source>
</evidence>
<dbReference type="SUPFAM" id="SSF57850">
    <property type="entry name" value="RING/U-box"/>
    <property type="match status" value="3"/>
</dbReference>
<evidence type="ECO:0000256" key="8">
    <source>
        <dbReference type="ARBA" id="ARBA00022723"/>
    </source>
</evidence>
<dbReference type="UniPathway" id="UPA00143"/>
<evidence type="ECO:0000256" key="13">
    <source>
        <dbReference type="ARBA" id="ARBA00044508"/>
    </source>
</evidence>
<evidence type="ECO:0000256" key="9">
    <source>
        <dbReference type="ARBA" id="ARBA00022737"/>
    </source>
</evidence>
<gene>
    <name evidence="18" type="ORF">FNV43_RR11439</name>
</gene>
<evidence type="ECO:0000256" key="10">
    <source>
        <dbReference type="ARBA" id="ARBA00022771"/>
    </source>
</evidence>
<protein>
    <recommendedName>
        <fullName evidence="6">RBR-type E3 ubiquitin transferase</fullName>
        <ecNumber evidence="6">2.3.2.31</ecNumber>
    </recommendedName>
</protein>
<evidence type="ECO:0000256" key="2">
    <source>
        <dbReference type="ARBA" id="ARBA00001947"/>
    </source>
</evidence>
<comment type="function">
    <text evidence="3">Might act as an E3 ubiquitin-protein ligase, or as part of E3 complex, which accepts ubiquitin from specific E2 ubiquitin-conjugating enzymes and then transfers it to substrates.</text>
</comment>
<evidence type="ECO:0000256" key="1">
    <source>
        <dbReference type="ARBA" id="ARBA00001798"/>
    </source>
</evidence>
<evidence type="ECO:0000313" key="19">
    <source>
        <dbReference type="Proteomes" id="UP000796880"/>
    </source>
</evidence>
<dbReference type="GO" id="GO:0061630">
    <property type="term" value="F:ubiquitin protein ligase activity"/>
    <property type="evidence" value="ECO:0007669"/>
    <property type="project" value="UniProtKB-EC"/>
</dbReference>
<feature type="coiled-coil region" evidence="15">
    <location>
        <begin position="422"/>
        <end position="452"/>
    </location>
</feature>
<proteinExistence type="inferred from homology"/>
<name>A0A8K0H5V9_9ROSA</name>
<dbReference type="OrthoDB" id="10009520at2759"/>
<comment type="cofactor">
    <cofactor evidence="2">
        <name>Zn(2+)</name>
        <dbReference type="ChEBI" id="CHEBI:29105"/>
    </cofactor>
</comment>
<keyword evidence="9" id="KW-0677">Repeat</keyword>
<dbReference type="CDD" id="cd20354">
    <property type="entry name" value="Rcat_RBR_RNF14"/>
    <property type="match status" value="1"/>
</dbReference>
<sequence length="525" mass="60461">MEEYGSSDDEGNTMYYDDFDDNGDLGLDNMDPTTYAGGPSIKIITKESLLAAQREDLRTVMDLLSLKEHTARTLLIHYRWDVDKLLTVLVEQGKDKLYAQAGVIVVDHGIRVPSRFSRRKVMCDICIEGVSEGKVTTMDCGHSFCNNCWTEHFIVKINEGQSRRITCMAHQCNAVCDEEKVRTLVSARDPNLAVKFDRFLLESYIEDNRKVKWCPSVPHCGNAIRTDDDELCEVECACGLQFCFSCLYEPHSPCSCPVWMLWTQKCQDESETVNWIQVNTMPCPNCHKSVQKNGGCNHMTCICGQRFCWLCGGPLRGPHSCGRFKEDNEGKFARAKRDLLRYMHYHNRFKAHKDSLKLESKLKETIGRKISSLEEIETTSKDYSWVAKALYRLFRSRSIISYSYPFAYYMFGDNLLKSRMEMKEIRIKQNLFEDQQQQLEANIEKLSSLIEEPFDQFSLDKVMELRTKTINLSKVVDNLCRRLYECIENDFLSSLEGATHIIAPYKSNGVEKASQLTCFWDTKTS</sequence>
<dbReference type="InterPro" id="IPR045840">
    <property type="entry name" value="Ariadne"/>
</dbReference>
<dbReference type="Pfam" id="PF01485">
    <property type="entry name" value="IBR"/>
    <property type="match status" value="1"/>
</dbReference>
<keyword evidence="12" id="KW-0862">Zinc</keyword>
<evidence type="ECO:0000259" key="16">
    <source>
        <dbReference type="PROSITE" id="PS50089"/>
    </source>
</evidence>
<dbReference type="InterPro" id="IPR047548">
    <property type="entry name" value="Rcat_RBR_RNF14"/>
</dbReference>
<dbReference type="InterPro" id="IPR002867">
    <property type="entry name" value="IBR_dom"/>
</dbReference>
<dbReference type="InterPro" id="IPR044066">
    <property type="entry name" value="TRIAD_supradom"/>
</dbReference>
<comment type="similarity">
    <text evidence="13">Belongs to the RBR family. RNF14 subfamily.</text>
</comment>
<evidence type="ECO:0000256" key="15">
    <source>
        <dbReference type="SAM" id="Coils"/>
    </source>
</evidence>
<dbReference type="InterPro" id="IPR048962">
    <property type="entry name" value="ARIH1-like_UBL"/>
</dbReference>
<organism evidence="18 19">
    <name type="scientific">Rhamnella rubrinervis</name>
    <dbReference type="NCBI Taxonomy" id="2594499"/>
    <lineage>
        <taxon>Eukaryota</taxon>
        <taxon>Viridiplantae</taxon>
        <taxon>Streptophyta</taxon>
        <taxon>Embryophyta</taxon>
        <taxon>Tracheophyta</taxon>
        <taxon>Spermatophyta</taxon>
        <taxon>Magnoliopsida</taxon>
        <taxon>eudicotyledons</taxon>
        <taxon>Gunneridae</taxon>
        <taxon>Pentapetalae</taxon>
        <taxon>rosids</taxon>
        <taxon>fabids</taxon>
        <taxon>Rosales</taxon>
        <taxon>Rhamnaceae</taxon>
        <taxon>rhamnoid group</taxon>
        <taxon>Rhamneae</taxon>
        <taxon>Rhamnella</taxon>
    </lineage>
</organism>
<evidence type="ECO:0000256" key="6">
    <source>
        <dbReference type="ARBA" id="ARBA00012251"/>
    </source>
</evidence>
<evidence type="ECO:0000256" key="14">
    <source>
        <dbReference type="PROSITE-ProRule" id="PRU00175"/>
    </source>
</evidence>
<evidence type="ECO:0000256" key="11">
    <source>
        <dbReference type="ARBA" id="ARBA00022786"/>
    </source>
</evidence>
<evidence type="ECO:0000256" key="5">
    <source>
        <dbReference type="ARBA" id="ARBA00005884"/>
    </source>
</evidence>
<dbReference type="InterPro" id="IPR054694">
    <property type="entry name" value="Parkin-like_IBR"/>
</dbReference>
<dbReference type="Pfam" id="PF00097">
    <property type="entry name" value="zf-C3HC4"/>
    <property type="match status" value="1"/>
</dbReference>
<keyword evidence="8" id="KW-0479">Metal-binding</keyword>
<dbReference type="Pfam" id="PF21235">
    <property type="entry name" value="UBA_ARI1"/>
    <property type="match status" value="1"/>
</dbReference>
<keyword evidence="15" id="KW-0175">Coiled coil</keyword>
<dbReference type="PROSITE" id="PS51873">
    <property type="entry name" value="TRIAD"/>
    <property type="match status" value="1"/>
</dbReference>
<dbReference type="GO" id="GO:0008270">
    <property type="term" value="F:zinc ion binding"/>
    <property type="evidence" value="ECO:0007669"/>
    <property type="project" value="UniProtKB-KW"/>
</dbReference>
<dbReference type="InterPro" id="IPR001841">
    <property type="entry name" value="Znf_RING"/>
</dbReference>
<comment type="catalytic activity">
    <reaction evidence="1">
        <text>[E2 ubiquitin-conjugating enzyme]-S-ubiquitinyl-L-cysteine + [acceptor protein]-L-lysine = [E2 ubiquitin-conjugating enzyme]-L-cysteine + [acceptor protein]-N(6)-ubiquitinyl-L-lysine.</text>
        <dbReference type="EC" id="2.3.2.31"/>
    </reaction>
</comment>
<feature type="domain" description="RING-type" evidence="16">
    <location>
        <begin position="123"/>
        <end position="171"/>
    </location>
</feature>
<dbReference type="CDD" id="cd16773">
    <property type="entry name" value="RING-HC_RBR_TRIAD1"/>
    <property type="match status" value="1"/>
</dbReference>
<dbReference type="Proteomes" id="UP000796880">
    <property type="component" value="Unassembled WGS sequence"/>
</dbReference>
<dbReference type="PANTHER" id="PTHR11685">
    <property type="entry name" value="RBR FAMILY RING FINGER AND IBR DOMAIN-CONTAINING"/>
    <property type="match status" value="1"/>
</dbReference>
<dbReference type="InterPro" id="IPR018957">
    <property type="entry name" value="Znf_C3HC4_RING-type"/>
</dbReference>
<dbReference type="InterPro" id="IPR031127">
    <property type="entry name" value="E3_UB_ligase_RBR"/>
</dbReference>
<dbReference type="Gene3D" id="3.30.40.10">
    <property type="entry name" value="Zinc/RING finger domain, C3HC4 (zinc finger)"/>
    <property type="match status" value="1"/>
</dbReference>
<keyword evidence="19" id="KW-1185">Reference proteome</keyword>
<evidence type="ECO:0000256" key="3">
    <source>
        <dbReference type="ARBA" id="ARBA00003976"/>
    </source>
</evidence>
<accession>A0A8K0H5V9</accession>
<dbReference type="InterPro" id="IPR013083">
    <property type="entry name" value="Znf_RING/FYVE/PHD"/>
</dbReference>
<dbReference type="Gene3D" id="1.20.120.1750">
    <property type="match status" value="1"/>
</dbReference>
<comment type="caution">
    <text evidence="18">The sequence shown here is derived from an EMBL/GenBank/DDBJ whole genome shotgun (WGS) entry which is preliminary data.</text>
</comment>
<feature type="domain" description="RING-type" evidence="17">
    <location>
        <begin position="119"/>
        <end position="325"/>
    </location>
</feature>
<evidence type="ECO:0000256" key="4">
    <source>
        <dbReference type="ARBA" id="ARBA00004906"/>
    </source>
</evidence>
<reference evidence="18" key="1">
    <citation type="submission" date="2020-03" db="EMBL/GenBank/DDBJ databases">
        <title>A high-quality chromosome-level genome assembly of a woody plant with both climbing and erect habits, Rhamnella rubrinervis.</title>
        <authorList>
            <person name="Lu Z."/>
            <person name="Yang Y."/>
            <person name="Zhu X."/>
            <person name="Sun Y."/>
        </authorList>
    </citation>
    <scope>NUCLEOTIDE SEQUENCE</scope>
    <source>
        <strain evidence="18">BYM</strain>
        <tissue evidence="18">Leaf</tissue>
    </source>
</reference>
<dbReference type="AlphaFoldDB" id="A0A8K0H5V9"/>
<evidence type="ECO:0000259" key="17">
    <source>
        <dbReference type="PROSITE" id="PS51873"/>
    </source>
</evidence>
<keyword evidence="10 14" id="KW-0863">Zinc-finger</keyword>
<dbReference type="Pfam" id="PF22605">
    <property type="entry name" value="IBR_2"/>
    <property type="match status" value="1"/>
</dbReference>
<evidence type="ECO:0000256" key="12">
    <source>
        <dbReference type="ARBA" id="ARBA00022833"/>
    </source>
</evidence>
<keyword evidence="7" id="KW-0808">Transferase</keyword>
<dbReference type="EMBL" id="VOIH02000005">
    <property type="protein sequence ID" value="KAF3446260.1"/>
    <property type="molecule type" value="Genomic_DNA"/>
</dbReference>
<dbReference type="GO" id="GO:0016567">
    <property type="term" value="P:protein ubiquitination"/>
    <property type="evidence" value="ECO:0007669"/>
    <property type="project" value="UniProtKB-UniPathway"/>
</dbReference>
<dbReference type="Pfam" id="PF19422">
    <property type="entry name" value="Ariadne"/>
    <property type="match status" value="1"/>
</dbReference>
<dbReference type="EC" id="2.3.2.31" evidence="6"/>
<comment type="similarity">
    <text evidence="5">Belongs to the RBR family. Ariadne subfamily.</text>
</comment>
<dbReference type="CDD" id="cd20346">
    <property type="entry name" value="BRcat_RBR_ANKIB1"/>
    <property type="match status" value="1"/>
</dbReference>
<dbReference type="SMART" id="SM00647">
    <property type="entry name" value="IBR"/>
    <property type="match status" value="2"/>
</dbReference>